<feature type="compositionally biased region" description="Acidic residues" evidence="1">
    <location>
        <begin position="61"/>
        <end position="70"/>
    </location>
</feature>
<accession>A0A1B6H5Q3</accession>
<protein>
    <submittedName>
        <fullName evidence="2">Uncharacterized protein</fullName>
    </submittedName>
</protein>
<organism evidence="2">
    <name type="scientific">Homalodisca liturata</name>
    <dbReference type="NCBI Taxonomy" id="320908"/>
    <lineage>
        <taxon>Eukaryota</taxon>
        <taxon>Metazoa</taxon>
        <taxon>Ecdysozoa</taxon>
        <taxon>Arthropoda</taxon>
        <taxon>Hexapoda</taxon>
        <taxon>Insecta</taxon>
        <taxon>Pterygota</taxon>
        <taxon>Neoptera</taxon>
        <taxon>Paraneoptera</taxon>
        <taxon>Hemiptera</taxon>
        <taxon>Auchenorrhyncha</taxon>
        <taxon>Membracoidea</taxon>
        <taxon>Cicadellidae</taxon>
        <taxon>Cicadellinae</taxon>
        <taxon>Proconiini</taxon>
        <taxon>Homalodisca</taxon>
    </lineage>
</organism>
<proteinExistence type="predicted"/>
<name>A0A1B6H5Q3_9HEMI</name>
<feature type="compositionally biased region" description="Acidic residues" evidence="1">
    <location>
        <begin position="42"/>
        <end position="52"/>
    </location>
</feature>
<dbReference type="EMBL" id="GECU01037685">
    <property type="protein sequence ID" value="JAS70021.1"/>
    <property type="molecule type" value="Transcribed_RNA"/>
</dbReference>
<evidence type="ECO:0000256" key="1">
    <source>
        <dbReference type="SAM" id="MobiDB-lite"/>
    </source>
</evidence>
<reference evidence="2" key="1">
    <citation type="submission" date="2015-11" db="EMBL/GenBank/DDBJ databases">
        <title>De novo transcriptome assembly of four potential Pierce s Disease insect vectors from Arizona vineyards.</title>
        <authorList>
            <person name="Tassone E.E."/>
        </authorList>
    </citation>
    <scope>NUCLEOTIDE SEQUENCE</scope>
</reference>
<feature type="region of interest" description="Disordered" evidence="1">
    <location>
        <begin position="1"/>
        <end position="77"/>
    </location>
</feature>
<evidence type="ECO:0000313" key="2">
    <source>
        <dbReference type="EMBL" id="JAS70021.1"/>
    </source>
</evidence>
<dbReference type="AlphaFoldDB" id="A0A1B6H5Q3"/>
<gene>
    <name evidence="2" type="ORF">g.16907</name>
</gene>
<sequence length="106" mass="11622">MDQLDCAVDIPEVENTEHVPGNMDPAEDNGEITVANSGEESATTDETDCPGEDESHPTDQDNSDTSESIEEPCRSTRNKRHILDAPLFDCPEGQARDFLGNCRPVF</sequence>